<evidence type="ECO:0000313" key="5">
    <source>
        <dbReference type="Proteomes" id="UP001302812"/>
    </source>
</evidence>
<dbReference type="InterPro" id="IPR036249">
    <property type="entry name" value="Thioredoxin-like_sf"/>
</dbReference>
<comment type="caution">
    <text evidence="4">The sequence shown here is derived from an EMBL/GenBank/DDBJ whole genome shotgun (WGS) entry which is preliminary data.</text>
</comment>
<dbReference type="Pfam" id="PF13409">
    <property type="entry name" value="GST_N_2"/>
    <property type="match status" value="1"/>
</dbReference>
<organism evidence="4 5">
    <name type="scientific">Canariomyces notabilis</name>
    <dbReference type="NCBI Taxonomy" id="2074819"/>
    <lineage>
        <taxon>Eukaryota</taxon>
        <taxon>Fungi</taxon>
        <taxon>Dikarya</taxon>
        <taxon>Ascomycota</taxon>
        <taxon>Pezizomycotina</taxon>
        <taxon>Sordariomycetes</taxon>
        <taxon>Sordariomycetidae</taxon>
        <taxon>Sordariales</taxon>
        <taxon>Chaetomiaceae</taxon>
        <taxon>Canariomyces</taxon>
    </lineage>
</organism>
<dbReference type="RefSeq" id="XP_064675398.1">
    <property type="nucleotide sequence ID" value="XM_064814185.1"/>
</dbReference>
<dbReference type="PROSITE" id="PS51354">
    <property type="entry name" value="GLUTAREDOXIN_2"/>
    <property type="match status" value="1"/>
</dbReference>
<keyword evidence="5" id="KW-1185">Reference proteome</keyword>
<dbReference type="AlphaFoldDB" id="A0AAN6TNP3"/>
<dbReference type="PANTHER" id="PTHR43968">
    <property type="match status" value="1"/>
</dbReference>
<dbReference type="SFLD" id="SFLDG00358">
    <property type="entry name" value="Main_(cytGST)"/>
    <property type="match status" value="1"/>
</dbReference>
<evidence type="ECO:0000259" key="2">
    <source>
        <dbReference type="PROSITE" id="PS50404"/>
    </source>
</evidence>
<sequence>MAQDKIILYTNHICPWAHRAHIALAELNLPFEEVIIDLDTPRSPEYLKINPRGLVPALSYNGEIITESAIVAQFLADAHPSHLVPASNAPGGALRRARIAFFVDTYVTKVNSTLYSIFGALNDEEKRKEIAQKVLTAIATEIEPLLADASPFFGGSEKPTLAEVLTGSMVIRLPAYYKAGLIPSAVYASLPEKAPNFVKWSEAVTAHPSVNSIYDEDKLLARFKARFAAAAAST</sequence>
<reference evidence="4" key="2">
    <citation type="submission" date="2023-05" db="EMBL/GenBank/DDBJ databases">
        <authorList>
            <consortium name="Lawrence Berkeley National Laboratory"/>
            <person name="Steindorff A."/>
            <person name="Hensen N."/>
            <person name="Bonometti L."/>
            <person name="Westerberg I."/>
            <person name="Brannstrom I.O."/>
            <person name="Guillou S."/>
            <person name="Cros-Aarteil S."/>
            <person name="Calhoun S."/>
            <person name="Haridas S."/>
            <person name="Kuo A."/>
            <person name="Mondo S."/>
            <person name="Pangilinan J."/>
            <person name="Riley R."/>
            <person name="Labutti K."/>
            <person name="Andreopoulos B."/>
            <person name="Lipzen A."/>
            <person name="Chen C."/>
            <person name="Yanf M."/>
            <person name="Daum C."/>
            <person name="Ng V."/>
            <person name="Clum A."/>
            <person name="Ohm R."/>
            <person name="Martin F."/>
            <person name="Silar P."/>
            <person name="Natvig D."/>
            <person name="Lalanne C."/>
            <person name="Gautier V."/>
            <person name="Ament-Velasquez S.L."/>
            <person name="Kruys A."/>
            <person name="Hutchinson M.I."/>
            <person name="Powell A.J."/>
            <person name="Barry K."/>
            <person name="Miller A.N."/>
            <person name="Grigoriev I.V."/>
            <person name="Debuchy R."/>
            <person name="Gladieux P."/>
            <person name="Thoren M.H."/>
            <person name="Johannesson H."/>
        </authorList>
    </citation>
    <scope>NUCLEOTIDE SEQUENCE</scope>
    <source>
        <strain evidence="4">CBS 508.74</strain>
    </source>
</reference>
<dbReference type="PROSITE" id="PS50405">
    <property type="entry name" value="GST_CTER"/>
    <property type="match status" value="1"/>
</dbReference>
<feature type="domain" description="GST N-terminal" evidence="2">
    <location>
        <begin position="4"/>
        <end position="83"/>
    </location>
</feature>
<dbReference type="PROSITE" id="PS50404">
    <property type="entry name" value="GST_NTER"/>
    <property type="match status" value="1"/>
</dbReference>
<reference evidence="4" key="1">
    <citation type="journal article" date="2023" name="Mol. Phylogenet. Evol.">
        <title>Genome-scale phylogeny and comparative genomics of the fungal order Sordariales.</title>
        <authorList>
            <person name="Hensen N."/>
            <person name="Bonometti L."/>
            <person name="Westerberg I."/>
            <person name="Brannstrom I.O."/>
            <person name="Guillou S."/>
            <person name="Cros-Aarteil S."/>
            <person name="Calhoun S."/>
            <person name="Haridas S."/>
            <person name="Kuo A."/>
            <person name="Mondo S."/>
            <person name="Pangilinan J."/>
            <person name="Riley R."/>
            <person name="LaButti K."/>
            <person name="Andreopoulos B."/>
            <person name="Lipzen A."/>
            <person name="Chen C."/>
            <person name="Yan M."/>
            <person name="Daum C."/>
            <person name="Ng V."/>
            <person name="Clum A."/>
            <person name="Steindorff A."/>
            <person name="Ohm R.A."/>
            <person name="Martin F."/>
            <person name="Silar P."/>
            <person name="Natvig D.O."/>
            <person name="Lalanne C."/>
            <person name="Gautier V."/>
            <person name="Ament-Velasquez S.L."/>
            <person name="Kruys A."/>
            <person name="Hutchinson M.I."/>
            <person name="Powell A.J."/>
            <person name="Barry K."/>
            <person name="Miller A.N."/>
            <person name="Grigoriev I.V."/>
            <person name="Debuchy R."/>
            <person name="Gladieux P."/>
            <person name="Hiltunen Thoren M."/>
            <person name="Johannesson H."/>
        </authorList>
    </citation>
    <scope>NUCLEOTIDE SEQUENCE</scope>
    <source>
        <strain evidence="4">CBS 508.74</strain>
    </source>
</reference>
<evidence type="ECO:0000259" key="3">
    <source>
        <dbReference type="PROSITE" id="PS50405"/>
    </source>
</evidence>
<dbReference type="InterPro" id="IPR010987">
    <property type="entry name" value="Glutathione-S-Trfase_C-like"/>
</dbReference>
<dbReference type="Proteomes" id="UP001302812">
    <property type="component" value="Unassembled WGS sequence"/>
</dbReference>
<dbReference type="Gene3D" id="1.20.1050.10">
    <property type="match status" value="1"/>
</dbReference>
<dbReference type="PANTHER" id="PTHR43968:SF8">
    <property type="entry name" value="S-TRANSFERASE, PUTATIVE (AFU_ORTHOLOGUE AFUA_2G00590)-RELATED"/>
    <property type="match status" value="1"/>
</dbReference>
<evidence type="ECO:0000256" key="1">
    <source>
        <dbReference type="ARBA" id="ARBA00007409"/>
    </source>
</evidence>
<dbReference type="Gene3D" id="3.40.30.10">
    <property type="entry name" value="Glutaredoxin"/>
    <property type="match status" value="1"/>
</dbReference>
<evidence type="ECO:0000313" key="4">
    <source>
        <dbReference type="EMBL" id="KAK4117828.1"/>
    </source>
</evidence>
<dbReference type="InterPro" id="IPR040079">
    <property type="entry name" value="Glutathione_S-Trfase"/>
</dbReference>
<dbReference type="GeneID" id="89938310"/>
<accession>A0AAN6TNP3</accession>
<dbReference type="SFLD" id="SFLDS00019">
    <property type="entry name" value="Glutathione_Transferase_(cytos"/>
    <property type="match status" value="1"/>
</dbReference>
<protein>
    <submittedName>
        <fullName evidence="4">Thioredoxin-like protein</fullName>
    </submittedName>
</protein>
<proteinExistence type="inferred from homology"/>
<dbReference type="InterPro" id="IPR004045">
    <property type="entry name" value="Glutathione_S-Trfase_N"/>
</dbReference>
<feature type="domain" description="GST C-terminal" evidence="3">
    <location>
        <begin position="92"/>
        <end position="227"/>
    </location>
</feature>
<name>A0AAN6TNP3_9PEZI</name>
<dbReference type="GO" id="GO:0005737">
    <property type="term" value="C:cytoplasm"/>
    <property type="evidence" value="ECO:0007669"/>
    <property type="project" value="TreeGrafter"/>
</dbReference>
<dbReference type="InterPro" id="IPR036282">
    <property type="entry name" value="Glutathione-S-Trfase_C_sf"/>
</dbReference>
<dbReference type="SUPFAM" id="SSF47616">
    <property type="entry name" value="GST C-terminal domain-like"/>
    <property type="match status" value="1"/>
</dbReference>
<gene>
    <name evidence="4" type="ORF">N656DRAFT_774050</name>
</gene>
<comment type="similarity">
    <text evidence="1">Belongs to the GST superfamily.</text>
</comment>
<dbReference type="SUPFAM" id="SSF52833">
    <property type="entry name" value="Thioredoxin-like"/>
    <property type="match status" value="1"/>
</dbReference>
<dbReference type="InterPro" id="IPR050983">
    <property type="entry name" value="GST_Omega/HSP26"/>
</dbReference>
<dbReference type="EMBL" id="MU853332">
    <property type="protein sequence ID" value="KAK4117828.1"/>
    <property type="molecule type" value="Genomic_DNA"/>
</dbReference>
<dbReference type="CDD" id="cd00570">
    <property type="entry name" value="GST_N_family"/>
    <property type="match status" value="1"/>
</dbReference>